<keyword evidence="7" id="KW-1185">Reference proteome</keyword>
<dbReference type="RefSeq" id="WP_132209220.1">
    <property type="nucleotide sequence ID" value="NZ_SLWN01000004.1"/>
</dbReference>
<evidence type="ECO:0000313" key="6">
    <source>
        <dbReference type="EMBL" id="TCO32422.1"/>
    </source>
</evidence>
<keyword evidence="2" id="KW-0288">FMN</keyword>
<dbReference type="SUPFAM" id="SSF51679">
    <property type="entry name" value="Bacterial luciferase-like"/>
    <property type="match status" value="1"/>
</dbReference>
<dbReference type="InterPro" id="IPR050172">
    <property type="entry name" value="SsuD_RutA_monooxygenase"/>
</dbReference>
<dbReference type="PANTHER" id="PTHR42847:SF4">
    <property type="entry name" value="ALKANESULFONATE MONOOXYGENASE-RELATED"/>
    <property type="match status" value="1"/>
</dbReference>
<evidence type="ECO:0000313" key="7">
    <source>
        <dbReference type="Proteomes" id="UP000294508"/>
    </source>
</evidence>
<dbReference type="Proteomes" id="UP000294508">
    <property type="component" value="Unassembled WGS sequence"/>
</dbReference>
<dbReference type="InterPro" id="IPR011251">
    <property type="entry name" value="Luciferase-like_dom"/>
</dbReference>
<keyword evidence="1" id="KW-0285">Flavoprotein</keyword>
<evidence type="ECO:0000259" key="5">
    <source>
        <dbReference type="Pfam" id="PF00296"/>
    </source>
</evidence>
<reference evidence="6 7" key="1">
    <citation type="journal article" date="2015" name="Stand. Genomic Sci.">
        <title>Genomic Encyclopedia of Bacterial and Archaeal Type Strains, Phase III: the genomes of soil and plant-associated and newly described type strains.</title>
        <authorList>
            <person name="Whitman W.B."/>
            <person name="Woyke T."/>
            <person name="Klenk H.P."/>
            <person name="Zhou Y."/>
            <person name="Lilburn T.G."/>
            <person name="Beck B.J."/>
            <person name="De Vos P."/>
            <person name="Vandamme P."/>
            <person name="Eisen J.A."/>
            <person name="Garrity G."/>
            <person name="Hugenholtz P."/>
            <person name="Kyrpides N.C."/>
        </authorList>
    </citation>
    <scope>NUCLEOTIDE SEQUENCE [LARGE SCALE GENOMIC DNA]</scope>
    <source>
        <strain evidence="6 7">VKM Ac-2572</strain>
    </source>
</reference>
<comment type="caution">
    <text evidence="6">The sequence shown here is derived from an EMBL/GenBank/DDBJ whole genome shotgun (WGS) entry which is preliminary data.</text>
</comment>
<evidence type="ECO:0000256" key="2">
    <source>
        <dbReference type="ARBA" id="ARBA00022643"/>
    </source>
</evidence>
<evidence type="ECO:0000256" key="1">
    <source>
        <dbReference type="ARBA" id="ARBA00022630"/>
    </source>
</evidence>
<accession>A0A4R2HML8</accession>
<sequence>MKLGLTLPTAGADVSPESIAKVAESAERIGLASVWTFERLMYPVGGAMAIGGGDPVPLPDGYGSVWDPIETLAYLAARTRTITLGTSVVDSVLHSPIVLARRLATLDRLCGGRLVAGLGVGWMTAEYEAAGVPEKQRGPRFGEHITAMRKIWGPNPVEHDGRFYRITPSQIGPKPTRPEGVAVLAGAMAPAAVERAGRLGVGWNPIMMTWEILDGMVSMFRAAADKAGHESLPIVLKVNGAVTPSPTDAREPLTGGVEQVLEDLDRVRGAGIDHVAWAMDTDPDEQLTVMADLLRGANA</sequence>
<dbReference type="AlphaFoldDB" id="A0A4R2HML8"/>
<dbReference type="OrthoDB" id="9781803at2"/>
<keyword evidence="4" id="KW-0503">Monooxygenase</keyword>
<keyword evidence="3" id="KW-0560">Oxidoreductase</keyword>
<dbReference type="NCBIfam" id="TIGR03619">
    <property type="entry name" value="F420_Rv2161c"/>
    <property type="match status" value="1"/>
</dbReference>
<dbReference type="GO" id="GO:0008726">
    <property type="term" value="F:alkanesulfonate monooxygenase activity"/>
    <property type="evidence" value="ECO:0007669"/>
    <property type="project" value="TreeGrafter"/>
</dbReference>
<dbReference type="InterPro" id="IPR036661">
    <property type="entry name" value="Luciferase-like_sf"/>
</dbReference>
<evidence type="ECO:0000256" key="3">
    <source>
        <dbReference type="ARBA" id="ARBA00023002"/>
    </source>
</evidence>
<dbReference type="EMBL" id="SLWN01000004">
    <property type="protein sequence ID" value="TCO32422.1"/>
    <property type="molecule type" value="Genomic_DNA"/>
</dbReference>
<dbReference type="GO" id="GO:0046306">
    <property type="term" value="P:alkanesulfonate catabolic process"/>
    <property type="evidence" value="ECO:0007669"/>
    <property type="project" value="TreeGrafter"/>
</dbReference>
<protein>
    <submittedName>
        <fullName evidence="6">Putative F420-dependent oxidoreductase</fullName>
    </submittedName>
</protein>
<feature type="domain" description="Luciferase-like" evidence="5">
    <location>
        <begin position="11"/>
        <end position="253"/>
    </location>
</feature>
<gene>
    <name evidence="6" type="ORF">EV652_10428</name>
</gene>
<organism evidence="6 7">
    <name type="scientific">Kribbella steppae</name>
    <dbReference type="NCBI Taxonomy" id="2512223"/>
    <lineage>
        <taxon>Bacteria</taxon>
        <taxon>Bacillati</taxon>
        <taxon>Actinomycetota</taxon>
        <taxon>Actinomycetes</taxon>
        <taxon>Propionibacteriales</taxon>
        <taxon>Kribbellaceae</taxon>
        <taxon>Kribbella</taxon>
    </lineage>
</organism>
<dbReference type="Gene3D" id="3.20.20.30">
    <property type="entry name" value="Luciferase-like domain"/>
    <property type="match status" value="1"/>
</dbReference>
<dbReference type="InterPro" id="IPR019921">
    <property type="entry name" value="Lucif-like_OxRdtase_Rv2161c"/>
</dbReference>
<evidence type="ECO:0000256" key="4">
    <source>
        <dbReference type="ARBA" id="ARBA00023033"/>
    </source>
</evidence>
<name>A0A4R2HML8_9ACTN</name>
<proteinExistence type="predicted"/>
<dbReference type="PANTHER" id="PTHR42847">
    <property type="entry name" value="ALKANESULFONATE MONOOXYGENASE"/>
    <property type="match status" value="1"/>
</dbReference>
<dbReference type="Pfam" id="PF00296">
    <property type="entry name" value="Bac_luciferase"/>
    <property type="match status" value="1"/>
</dbReference>